<evidence type="ECO:0000313" key="2">
    <source>
        <dbReference type="EMBL" id="MBC3441717.1"/>
    </source>
</evidence>
<reference evidence="2" key="1">
    <citation type="journal article" date="2020" name="Microorganisms">
        <title>Reliable Identification of Environmental Pseudomonas Isolates Using the rpoD Gene.</title>
        <authorList>
            <consortium name="The Broad Institute Genome Sequencing Platform"/>
            <person name="Girard L."/>
            <person name="Lood C."/>
            <person name="Rokni-Zadeh H."/>
            <person name="van Noort V."/>
            <person name="Lavigne R."/>
            <person name="De Mot R."/>
        </authorList>
    </citation>
    <scope>NUCLEOTIDE SEQUENCE</scope>
    <source>
        <strain evidence="2">SWRI10</strain>
    </source>
</reference>
<dbReference type="InterPro" id="IPR025391">
    <property type="entry name" value="DUF4123"/>
</dbReference>
<dbReference type="EMBL" id="JABWRE020000001">
    <property type="protein sequence ID" value="MBV4536492.1"/>
    <property type="molecule type" value="Genomic_DNA"/>
</dbReference>
<evidence type="ECO:0000259" key="1">
    <source>
        <dbReference type="Pfam" id="PF13503"/>
    </source>
</evidence>
<organism evidence="2">
    <name type="scientific">Pseudomonas urmiensis</name>
    <dbReference type="NCBI Taxonomy" id="2745493"/>
    <lineage>
        <taxon>Bacteria</taxon>
        <taxon>Pseudomonadati</taxon>
        <taxon>Pseudomonadota</taxon>
        <taxon>Gammaproteobacteria</taxon>
        <taxon>Pseudomonadales</taxon>
        <taxon>Pseudomonadaceae</taxon>
        <taxon>Pseudomonas</taxon>
    </lineage>
</organism>
<sequence>MNDAFRDALFTPLRESSQYRLAAIVELGRLSEQGRERLASKCPGRLWSLLQQSDFKNLLSVSPCLCVPREGASLEGQWDFFWMLNELAMQGICGWIVSKLPAAALLEHLGQANIVRAADGHRYLLRYHTEHSLKVLHARRDLPDIAHWLAPIHSWWVPYPDHQKQSWQCLSGGDLPAGKRLSGLALDQACWHALSGEPLSQRLAEQLKSTLAASGMPARCHGVRLGLAQHHLAQARAAGLTRQADLITYVNCMAIHESTLKTCAAWQHALDQALANTRLLADALAQADIQSLL</sequence>
<name>A0A923G0N9_9PSED</name>
<proteinExistence type="predicted"/>
<dbReference type="AlphaFoldDB" id="A0A923G0N9"/>
<evidence type="ECO:0000313" key="3">
    <source>
        <dbReference type="EMBL" id="MBV4536492.1"/>
    </source>
</evidence>
<comment type="caution">
    <text evidence="2">The sequence shown here is derived from an EMBL/GenBank/DDBJ whole genome shotgun (WGS) entry which is preliminary data.</text>
</comment>
<reference evidence="2" key="2">
    <citation type="submission" date="2020-07" db="EMBL/GenBank/DDBJ databases">
        <authorList>
            <person name="Lood C."/>
            <person name="Girard L."/>
        </authorList>
    </citation>
    <scope>NUCLEOTIDE SEQUENCE</scope>
    <source>
        <strain evidence="2">SWRI10</strain>
    </source>
</reference>
<reference evidence="3" key="3">
    <citation type="submission" date="2021-06" db="EMBL/GenBank/DDBJ databases">
        <title>Updating the genus Pseudomonas: Description of 43 new species and partition of the Pseudomonas putida group.</title>
        <authorList>
            <person name="Girard L."/>
            <person name="Lood C."/>
            <person name="Vandamme P."/>
            <person name="Rokni-Zadeh H."/>
            <person name="Van Noort V."/>
            <person name="Hofte M."/>
            <person name="Lavigne R."/>
            <person name="De Mot R."/>
        </authorList>
    </citation>
    <scope>NUCLEOTIDE SEQUENCE</scope>
    <source>
        <strain evidence="3">SWRI10</strain>
    </source>
</reference>
<dbReference type="RefSeq" id="WP_186555275.1">
    <property type="nucleotide sequence ID" value="NZ_JABWRE020000001.1"/>
</dbReference>
<gene>
    <name evidence="3" type="ORF">HU737_010915</name>
    <name evidence="2" type="ORF">HU737_13570</name>
</gene>
<protein>
    <submittedName>
        <fullName evidence="2">DUF4123 domain-containing protein</fullName>
    </submittedName>
</protein>
<dbReference type="Pfam" id="PF13503">
    <property type="entry name" value="DUF4123"/>
    <property type="match status" value="1"/>
</dbReference>
<accession>A0A923G0N9</accession>
<dbReference type="EMBL" id="JABWRE010000008">
    <property type="protein sequence ID" value="MBC3441717.1"/>
    <property type="molecule type" value="Genomic_DNA"/>
</dbReference>
<feature type="domain" description="DUF4123" evidence="1">
    <location>
        <begin position="28"/>
        <end position="141"/>
    </location>
</feature>
<dbReference type="Proteomes" id="UP000599879">
    <property type="component" value="Unassembled WGS sequence"/>
</dbReference>